<dbReference type="STRING" id="442341.SAMN04487959_109135"/>
<dbReference type="PIRSF" id="PIRSF028069">
    <property type="entry name" value="UCP028069"/>
    <property type="match status" value="1"/>
</dbReference>
<keyword evidence="1" id="KW-0175">Coiled coil</keyword>
<dbReference type="InterPro" id="IPR016866">
    <property type="entry name" value="UCP028069"/>
</dbReference>
<dbReference type="AlphaFoldDB" id="A0A1I3CWL0"/>
<dbReference type="Pfam" id="PF11932">
    <property type="entry name" value="DUF3450"/>
    <property type="match status" value="1"/>
</dbReference>
<proteinExistence type="predicted"/>
<accession>A0A1I3CWL0</accession>
<evidence type="ECO:0000256" key="2">
    <source>
        <dbReference type="SAM" id="SignalP"/>
    </source>
</evidence>
<name>A0A1I3CWL0_9GAMM</name>
<evidence type="ECO:0008006" key="5">
    <source>
        <dbReference type="Google" id="ProtNLM"/>
    </source>
</evidence>
<protein>
    <recommendedName>
        <fullName evidence="5">DUF3450 domain-containing protein</fullName>
    </recommendedName>
</protein>
<sequence>MSARYMKQGRLRRSRRLSVVMLLMGACTLALAQSDVREESIEAQREQAGLQEKIDAADEATREALRELRAAEREADRLKAYNAELAPLVERQAKTIAQREQALSTLSETRETLPVLLRDMVERLRQWVQADLPFLQEERLARVEDLENMLVNAELSASDKLDRLLAAWRTELDYGREMDAWRGQLVGAENREVDYLRLGRVGWYYVTPDGSEGGVWKSRRNQWQPLNDDQLAEVHKGLRIAREQRAPELLALPTSIDVTGAGSQGKEAS</sequence>
<dbReference type="Proteomes" id="UP000199040">
    <property type="component" value="Unassembled WGS sequence"/>
</dbReference>
<dbReference type="EMBL" id="FOPY01000009">
    <property type="protein sequence ID" value="SFH78902.1"/>
    <property type="molecule type" value="Genomic_DNA"/>
</dbReference>
<evidence type="ECO:0000313" key="4">
    <source>
        <dbReference type="Proteomes" id="UP000199040"/>
    </source>
</evidence>
<evidence type="ECO:0000256" key="1">
    <source>
        <dbReference type="SAM" id="Coils"/>
    </source>
</evidence>
<feature type="coiled-coil region" evidence="1">
    <location>
        <begin position="54"/>
        <end position="81"/>
    </location>
</feature>
<keyword evidence="2" id="KW-0732">Signal</keyword>
<evidence type="ECO:0000313" key="3">
    <source>
        <dbReference type="EMBL" id="SFH78902.1"/>
    </source>
</evidence>
<reference evidence="3 4" key="1">
    <citation type="submission" date="2016-10" db="EMBL/GenBank/DDBJ databases">
        <authorList>
            <person name="de Groot N.N."/>
        </authorList>
    </citation>
    <scope>NUCLEOTIDE SEQUENCE [LARGE SCALE GENOMIC DNA]</scope>
    <source>
        <strain evidence="3 4">CGMCC 1.6848</strain>
    </source>
</reference>
<dbReference type="PROSITE" id="PS51257">
    <property type="entry name" value="PROKAR_LIPOPROTEIN"/>
    <property type="match status" value="1"/>
</dbReference>
<feature type="signal peptide" evidence="2">
    <location>
        <begin position="1"/>
        <end position="32"/>
    </location>
</feature>
<keyword evidence="4" id="KW-1185">Reference proteome</keyword>
<feature type="chain" id="PRO_5011635624" description="DUF3450 domain-containing protein" evidence="2">
    <location>
        <begin position="33"/>
        <end position="269"/>
    </location>
</feature>
<organism evidence="3 4">
    <name type="scientific">Modicisalibacter xianhensis</name>
    <dbReference type="NCBI Taxonomy" id="442341"/>
    <lineage>
        <taxon>Bacteria</taxon>
        <taxon>Pseudomonadati</taxon>
        <taxon>Pseudomonadota</taxon>
        <taxon>Gammaproteobacteria</taxon>
        <taxon>Oceanospirillales</taxon>
        <taxon>Halomonadaceae</taxon>
        <taxon>Modicisalibacter</taxon>
    </lineage>
</organism>
<gene>
    <name evidence="3" type="ORF">SAMN04487959_109135</name>
</gene>